<dbReference type="PANTHER" id="PTHR31672">
    <property type="entry name" value="BNACNNG10540D PROTEIN"/>
    <property type="match status" value="1"/>
</dbReference>
<dbReference type="InterPro" id="IPR001810">
    <property type="entry name" value="F-box_dom"/>
</dbReference>
<organism evidence="3 4">
    <name type="scientific">Medicago truncatula</name>
    <name type="common">Barrel medic</name>
    <name type="synonym">Medicago tribuloides</name>
    <dbReference type="NCBI Taxonomy" id="3880"/>
    <lineage>
        <taxon>Eukaryota</taxon>
        <taxon>Viridiplantae</taxon>
        <taxon>Streptophyta</taxon>
        <taxon>Embryophyta</taxon>
        <taxon>Tracheophyta</taxon>
        <taxon>Spermatophyta</taxon>
        <taxon>Magnoliopsida</taxon>
        <taxon>eudicotyledons</taxon>
        <taxon>Gunneridae</taxon>
        <taxon>Pentapetalae</taxon>
        <taxon>rosids</taxon>
        <taxon>fabids</taxon>
        <taxon>Fabales</taxon>
        <taxon>Fabaceae</taxon>
        <taxon>Papilionoideae</taxon>
        <taxon>50 kb inversion clade</taxon>
        <taxon>NPAAA clade</taxon>
        <taxon>Hologalegina</taxon>
        <taxon>IRL clade</taxon>
        <taxon>Trifolieae</taxon>
        <taxon>Medicago</taxon>
    </lineage>
</organism>
<sequence>MFFGFAKQTPLKHSFEHIAEMEATVLSKRRKRRKRRSNRNPNIAISSPSPTVTEMQQSTETLTPQSRHAPPLPTLPFELVAEILCRLPVKLLLQLRCLCKSFNSLISDPKFAKKHLHSSTTPHHLILRSNNGSGRFALIVSPIQSVLSTSTVPVPQTQLTYPTCLTEEFASPYEWCSCDGIICLTTDYSSAVLWNPFINKFKTLPPLKYISLKRSPSCLFTFGYDPFADNYKVFAITFCVKRTTVEVHTMGTSSWRRIEDFPSWSFIPDSGIFVAGYVHWLTYDGPGSQREIVSLDLEDESYCEVLPPDLETDLWTLGLVWDYLCIFASNELFMDVWIMEEYGKKESWTKLCKVPYLEDQSPRLRAFYKAFYLSEDGQVVLDACVPLKLAVYDSKTDALKIREIQNRNGWKDPKVYTESLISPCS</sequence>
<gene>
    <name evidence="3" type="ORF">MtrunA17_Chr3g0121321</name>
</gene>
<dbReference type="NCBIfam" id="TIGR01640">
    <property type="entry name" value="F_box_assoc_1"/>
    <property type="match status" value="1"/>
</dbReference>
<feature type="compositionally biased region" description="Basic residues" evidence="1">
    <location>
        <begin position="27"/>
        <end position="38"/>
    </location>
</feature>
<feature type="compositionally biased region" description="Polar residues" evidence="1">
    <location>
        <begin position="41"/>
        <end position="66"/>
    </location>
</feature>
<dbReference type="PANTHER" id="PTHR31672:SF13">
    <property type="entry name" value="F-BOX PROTEIN CPR30-LIKE"/>
    <property type="match status" value="1"/>
</dbReference>
<dbReference type="InterPro" id="IPR006527">
    <property type="entry name" value="F-box-assoc_dom_typ1"/>
</dbReference>
<dbReference type="Gene3D" id="1.20.1280.50">
    <property type="match status" value="1"/>
</dbReference>
<comment type="caution">
    <text evidence="3">The sequence shown here is derived from an EMBL/GenBank/DDBJ whole genome shotgun (WGS) entry which is preliminary data.</text>
</comment>
<accession>A0A396IXL5</accession>
<dbReference type="InterPro" id="IPR050796">
    <property type="entry name" value="SCF_F-box_component"/>
</dbReference>
<feature type="domain" description="F-box" evidence="2">
    <location>
        <begin position="69"/>
        <end position="115"/>
    </location>
</feature>
<evidence type="ECO:0000256" key="1">
    <source>
        <dbReference type="SAM" id="MobiDB-lite"/>
    </source>
</evidence>
<dbReference type="Pfam" id="PF00646">
    <property type="entry name" value="F-box"/>
    <property type="match status" value="1"/>
</dbReference>
<evidence type="ECO:0000313" key="3">
    <source>
        <dbReference type="EMBL" id="RHN69124.1"/>
    </source>
</evidence>
<dbReference type="Pfam" id="PF07734">
    <property type="entry name" value="FBA_1"/>
    <property type="match status" value="1"/>
</dbReference>
<dbReference type="PROSITE" id="PS50181">
    <property type="entry name" value="FBOX"/>
    <property type="match status" value="1"/>
</dbReference>
<dbReference type="SUPFAM" id="SSF81383">
    <property type="entry name" value="F-box domain"/>
    <property type="match status" value="1"/>
</dbReference>
<protein>
    <submittedName>
        <fullName evidence="3">Putative F-box domain-containing protein</fullName>
    </submittedName>
</protein>
<proteinExistence type="predicted"/>
<dbReference type="SMART" id="SM00256">
    <property type="entry name" value="FBOX"/>
    <property type="match status" value="1"/>
</dbReference>
<dbReference type="Proteomes" id="UP000265566">
    <property type="component" value="Chromosome 3"/>
</dbReference>
<evidence type="ECO:0000259" key="2">
    <source>
        <dbReference type="PROSITE" id="PS50181"/>
    </source>
</evidence>
<feature type="region of interest" description="Disordered" evidence="1">
    <location>
        <begin position="27"/>
        <end position="69"/>
    </location>
</feature>
<reference evidence="4" key="1">
    <citation type="journal article" date="2018" name="Nat. Plants">
        <title>Whole-genome landscape of Medicago truncatula symbiotic genes.</title>
        <authorList>
            <person name="Pecrix Y."/>
            <person name="Staton S.E."/>
            <person name="Sallet E."/>
            <person name="Lelandais-Briere C."/>
            <person name="Moreau S."/>
            <person name="Carrere S."/>
            <person name="Blein T."/>
            <person name="Jardinaud M.F."/>
            <person name="Latrasse D."/>
            <person name="Zouine M."/>
            <person name="Zahm M."/>
            <person name="Kreplak J."/>
            <person name="Mayjonade B."/>
            <person name="Satge C."/>
            <person name="Perez M."/>
            <person name="Cauet S."/>
            <person name="Marande W."/>
            <person name="Chantry-Darmon C."/>
            <person name="Lopez-Roques C."/>
            <person name="Bouchez O."/>
            <person name="Berard A."/>
            <person name="Debelle F."/>
            <person name="Munos S."/>
            <person name="Bendahmane A."/>
            <person name="Berges H."/>
            <person name="Niebel A."/>
            <person name="Buitink J."/>
            <person name="Frugier F."/>
            <person name="Benhamed M."/>
            <person name="Crespi M."/>
            <person name="Gouzy J."/>
            <person name="Gamas P."/>
        </authorList>
    </citation>
    <scope>NUCLEOTIDE SEQUENCE [LARGE SCALE GENOMIC DNA]</scope>
    <source>
        <strain evidence="4">cv. Jemalong A17</strain>
    </source>
</reference>
<name>A0A396IXL5_MEDTR</name>
<dbReference type="EMBL" id="PSQE01000003">
    <property type="protein sequence ID" value="RHN69124.1"/>
    <property type="molecule type" value="Genomic_DNA"/>
</dbReference>
<dbReference type="Gramene" id="rna17553">
    <property type="protein sequence ID" value="RHN69124.1"/>
    <property type="gene ID" value="gene17553"/>
</dbReference>
<evidence type="ECO:0000313" key="4">
    <source>
        <dbReference type="Proteomes" id="UP000265566"/>
    </source>
</evidence>
<dbReference type="InterPro" id="IPR017451">
    <property type="entry name" value="F-box-assoc_interact_dom"/>
</dbReference>
<dbReference type="CDD" id="cd22157">
    <property type="entry name" value="F-box_AtFBW1-like"/>
    <property type="match status" value="1"/>
</dbReference>
<dbReference type="AlphaFoldDB" id="A0A396IXL5"/>
<dbReference type="InterPro" id="IPR036047">
    <property type="entry name" value="F-box-like_dom_sf"/>
</dbReference>